<organism evidence="14 15">
    <name type="scientific">Amanita thiersii Skay4041</name>
    <dbReference type="NCBI Taxonomy" id="703135"/>
    <lineage>
        <taxon>Eukaryota</taxon>
        <taxon>Fungi</taxon>
        <taxon>Dikarya</taxon>
        <taxon>Basidiomycota</taxon>
        <taxon>Agaricomycotina</taxon>
        <taxon>Agaricomycetes</taxon>
        <taxon>Agaricomycetidae</taxon>
        <taxon>Agaricales</taxon>
        <taxon>Pluteineae</taxon>
        <taxon>Amanitaceae</taxon>
        <taxon>Amanita</taxon>
    </lineage>
</organism>
<evidence type="ECO:0000256" key="1">
    <source>
        <dbReference type="ARBA" id="ARBA00001947"/>
    </source>
</evidence>
<dbReference type="Gene3D" id="3.30.830.10">
    <property type="entry name" value="Metalloenzyme, LuxS/M16 peptidase-like"/>
    <property type="match status" value="4"/>
</dbReference>
<keyword evidence="6" id="KW-0862">Zinc</keyword>
<evidence type="ECO:0000259" key="11">
    <source>
        <dbReference type="Pfam" id="PF05193"/>
    </source>
</evidence>
<keyword evidence="3" id="KW-0645">Protease</keyword>
<dbReference type="GO" id="GO:0004222">
    <property type="term" value="F:metalloendopeptidase activity"/>
    <property type="evidence" value="ECO:0007669"/>
    <property type="project" value="InterPro"/>
</dbReference>
<dbReference type="InterPro" id="IPR011765">
    <property type="entry name" value="Pept_M16_N"/>
</dbReference>
<evidence type="ECO:0000313" key="15">
    <source>
        <dbReference type="Proteomes" id="UP000242287"/>
    </source>
</evidence>
<dbReference type="GO" id="GO:0005829">
    <property type="term" value="C:cytosol"/>
    <property type="evidence" value="ECO:0007669"/>
    <property type="project" value="TreeGrafter"/>
</dbReference>
<evidence type="ECO:0000313" key="14">
    <source>
        <dbReference type="EMBL" id="PFH54234.1"/>
    </source>
</evidence>
<evidence type="ECO:0000256" key="5">
    <source>
        <dbReference type="ARBA" id="ARBA00022801"/>
    </source>
</evidence>
<dbReference type="SUPFAM" id="SSF63411">
    <property type="entry name" value="LuxS/MPP-like metallohydrolase"/>
    <property type="match status" value="4"/>
</dbReference>
<dbReference type="OrthoDB" id="952271at2759"/>
<dbReference type="FunFam" id="3.30.830.10:FF:000003">
    <property type="entry name" value="Insulin-degrading enzyme"/>
    <property type="match status" value="1"/>
</dbReference>
<feature type="domain" description="Peptidase M16 C-terminal" evidence="11">
    <location>
        <begin position="247"/>
        <end position="417"/>
    </location>
</feature>
<evidence type="ECO:0000256" key="6">
    <source>
        <dbReference type="ARBA" id="ARBA00022833"/>
    </source>
</evidence>
<feature type="domain" description="Peptidase M16 middle/third" evidence="12">
    <location>
        <begin position="433"/>
        <end position="727"/>
    </location>
</feature>
<dbReference type="InterPro" id="IPR050626">
    <property type="entry name" value="Peptidase_M16"/>
</dbReference>
<name>A0A2A9NXL3_9AGAR</name>
<evidence type="ECO:0000256" key="8">
    <source>
        <dbReference type="RuleBase" id="RU004447"/>
    </source>
</evidence>
<evidence type="ECO:0000256" key="7">
    <source>
        <dbReference type="ARBA" id="ARBA00023049"/>
    </source>
</evidence>
<dbReference type="InterPro" id="IPR011249">
    <property type="entry name" value="Metalloenz_LuxS/M16"/>
</dbReference>
<dbReference type="EMBL" id="KZ301970">
    <property type="protein sequence ID" value="PFH54234.1"/>
    <property type="molecule type" value="Genomic_DNA"/>
</dbReference>
<dbReference type="GO" id="GO:0046872">
    <property type="term" value="F:metal ion binding"/>
    <property type="evidence" value="ECO:0007669"/>
    <property type="project" value="UniProtKB-KW"/>
</dbReference>
<feature type="compositionally biased region" description="Low complexity" evidence="9">
    <location>
        <begin position="224"/>
        <end position="233"/>
    </location>
</feature>
<feature type="domain" description="Coenzyme PQQ synthesis protein F-like C-terminal lobe" evidence="13">
    <location>
        <begin position="832"/>
        <end position="931"/>
    </location>
</feature>
<dbReference type="PANTHER" id="PTHR43690">
    <property type="entry name" value="NARDILYSIN"/>
    <property type="match status" value="1"/>
</dbReference>
<dbReference type="InterPro" id="IPR007863">
    <property type="entry name" value="Peptidase_M16_C"/>
</dbReference>
<accession>A0A2A9NXL3</accession>
<evidence type="ECO:0000256" key="4">
    <source>
        <dbReference type="ARBA" id="ARBA00022723"/>
    </source>
</evidence>
<reference evidence="14 15" key="1">
    <citation type="submission" date="2014-02" db="EMBL/GenBank/DDBJ databases">
        <title>Transposable element dynamics among asymbiotic and ectomycorrhizal Amanita fungi.</title>
        <authorList>
            <consortium name="DOE Joint Genome Institute"/>
            <person name="Hess J."/>
            <person name="Skrede I."/>
            <person name="Wolfe B."/>
            <person name="LaButti K."/>
            <person name="Ohm R.A."/>
            <person name="Grigoriev I.V."/>
            <person name="Pringle A."/>
        </authorList>
    </citation>
    <scope>NUCLEOTIDE SEQUENCE [LARGE SCALE GENOMIC DNA]</scope>
    <source>
        <strain evidence="14 15">SKay4041</strain>
    </source>
</reference>
<dbReference type="PROSITE" id="PS00143">
    <property type="entry name" value="INSULINASE"/>
    <property type="match status" value="1"/>
</dbReference>
<feature type="domain" description="Peptidase M16 N-terminal" evidence="10">
    <location>
        <begin position="40"/>
        <end position="173"/>
    </location>
</feature>
<keyword evidence="5" id="KW-0378">Hydrolase</keyword>
<dbReference type="FunFam" id="3.30.830.10:FF:000005">
    <property type="entry name" value="nardilysin isoform X1"/>
    <property type="match status" value="1"/>
</dbReference>
<keyword evidence="4" id="KW-0479">Metal-binding</keyword>
<evidence type="ECO:0000256" key="9">
    <source>
        <dbReference type="SAM" id="MobiDB-lite"/>
    </source>
</evidence>
<dbReference type="InterPro" id="IPR054734">
    <property type="entry name" value="PqqF-like_C_4"/>
</dbReference>
<proteinExistence type="inferred from homology"/>
<dbReference type="GO" id="GO:0005739">
    <property type="term" value="C:mitochondrion"/>
    <property type="evidence" value="ECO:0007669"/>
    <property type="project" value="TreeGrafter"/>
</dbReference>
<dbReference type="Pfam" id="PF22456">
    <property type="entry name" value="PqqF-like_C_4"/>
    <property type="match status" value="1"/>
</dbReference>
<feature type="region of interest" description="Disordered" evidence="9">
    <location>
        <begin position="216"/>
        <end position="243"/>
    </location>
</feature>
<dbReference type="Pfam" id="PF05193">
    <property type="entry name" value="Peptidase_M16_C"/>
    <property type="match status" value="1"/>
</dbReference>
<dbReference type="InterPro" id="IPR032632">
    <property type="entry name" value="Peptidase_M16_M"/>
</dbReference>
<dbReference type="PANTHER" id="PTHR43690:SF18">
    <property type="entry name" value="INSULIN-DEGRADING ENZYME-RELATED"/>
    <property type="match status" value="1"/>
</dbReference>
<sequence>MDVGCNVPPFSIYKTPIKKPENDRRDYRIIQLDNGLQATLIHDAETDKAAASLDVAVGHLSDPDDMPGLAHFCEHLLFMGTESFPGENDYTEFLAKNNGSSNAYTSTTNTNYYFTVATPALQGALERFSAFFHCPLFSPSCTTREINAVDSEHQKNHQSDVWRVFQLNKHLSKEGHVWSKFGSGNRYSLLKAAKDLKQKGSLGSAPASQAASVATTPFSSRIHSPAPSAASADSEVDPDGGHVGRETRRRLVEWWGKEYCASRMRLCVIGKESLDELAETTARLFSPVQNRGRDPLPMIFDHPFGPNEKGTLVSVHTIMSFHVLEISFPLDYQPPHWKYKPINFISHLVGHEGPGSLLSYLKNKEWATSLDSGPQSLGRGFAMFKITIHMTENGFQNYRSIILAAFKYLSLLRSSKFESHIQKEIAMLSQIHFRFSEKRRPDSYATWISERMAWPVPRNLILSAPQLVEEWDQDTQTQQAIIDYLDSFRINEGRVVLMAKTEEHAKIAPHATWLKEPWYGTEYRVERFDENFLQLANSPNDIEALFLPGPNEFMPSNLDVEKKDVPEIAKRPHLIRETALSQLWHKKDDRFWIPKANVIIDMCSSLANETPRASVMSRLYCAVVNDSLAEFSYDAALAGLSYKFVQHTTGLYLTTNGYNDKMTVLVEHLLERIKRVSIDPKRLEVMREQTKRAWENFFMGQSYHLSDYYGRYLLTECQWTVEEKLKELLTITAEEIQQHVKKLLSQVHVRILVTGNIFKDEAIKIAEVTESGLGPSSLPLGALNEHALVLPEGSNFIWSSKLLNPNQVNSALTYFLHFGSVVDQRLRVTSALLVQILSEPAFNVLRTKEQLGYVVLCSSWTLPGHNEKGLRIVVQSGKRPGYLEQRVEAFLDSMKEKLEQMNDDIFQDHKMGLKKKWLEADKNLSEEAGRFILQINSGHWDFLRHENDAQLLDSIAKEDVLSLFLTHIHPSSPTRAKLSIHMLSQKPPRRISLDAAKGFAALVQEAGKEVSENDWKEVMGTDGAASHEEFVRHWSRSLEGMNQASSLFENLPRLVEKFPVEGESDDPIQPHPQYIQDAKSFKASLPVSADHGPLVEWGDLPVSRF</sequence>
<dbReference type="STRING" id="703135.A0A2A9NXL3"/>
<evidence type="ECO:0000259" key="10">
    <source>
        <dbReference type="Pfam" id="PF00675"/>
    </source>
</evidence>
<evidence type="ECO:0000256" key="2">
    <source>
        <dbReference type="ARBA" id="ARBA00007261"/>
    </source>
</evidence>
<evidence type="ECO:0000259" key="13">
    <source>
        <dbReference type="Pfam" id="PF22456"/>
    </source>
</evidence>
<keyword evidence="15" id="KW-1185">Reference proteome</keyword>
<evidence type="ECO:0000259" key="12">
    <source>
        <dbReference type="Pfam" id="PF16187"/>
    </source>
</evidence>
<dbReference type="AlphaFoldDB" id="A0A2A9NXL3"/>
<evidence type="ECO:0000256" key="3">
    <source>
        <dbReference type="ARBA" id="ARBA00022670"/>
    </source>
</evidence>
<dbReference type="InterPro" id="IPR001431">
    <property type="entry name" value="Pept_M16_Zn_BS"/>
</dbReference>
<dbReference type="GO" id="GO:0043171">
    <property type="term" value="P:peptide catabolic process"/>
    <property type="evidence" value="ECO:0007669"/>
    <property type="project" value="TreeGrafter"/>
</dbReference>
<dbReference type="FunFam" id="3.30.830.10:FF:000012">
    <property type="entry name" value="Protease 3"/>
    <property type="match status" value="1"/>
</dbReference>
<comment type="similarity">
    <text evidence="2 8">Belongs to the peptidase M16 family.</text>
</comment>
<gene>
    <name evidence="14" type="ORF">AMATHDRAFT_53111</name>
</gene>
<dbReference type="Pfam" id="PF00675">
    <property type="entry name" value="Peptidase_M16"/>
    <property type="match status" value="1"/>
</dbReference>
<protein>
    <recommendedName>
        <fullName evidence="16">Peptidase M16 N-terminal domain-containing protein</fullName>
    </recommendedName>
</protein>
<keyword evidence="7" id="KW-0482">Metalloprotease</keyword>
<comment type="cofactor">
    <cofactor evidence="1">
        <name>Zn(2+)</name>
        <dbReference type="ChEBI" id="CHEBI:29105"/>
    </cofactor>
</comment>
<dbReference type="GO" id="GO:0051603">
    <property type="term" value="P:proteolysis involved in protein catabolic process"/>
    <property type="evidence" value="ECO:0007669"/>
    <property type="project" value="TreeGrafter"/>
</dbReference>
<dbReference type="Pfam" id="PF16187">
    <property type="entry name" value="Peptidase_M16_M"/>
    <property type="match status" value="1"/>
</dbReference>
<evidence type="ECO:0008006" key="16">
    <source>
        <dbReference type="Google" id="ProtNLM"/>
    </source>
</evidence>
<dbReference type="Proteomes" id="UP000242287">
    <property type="component" value="Unassembled WGS sequence"/>
</dbReference>